<keyword evidence="2" id="KW-1185">Reference proteome</keyword>
<dbReference type="AlphaFoldDB" id="A0AAU9PB67"/>
<comment type="caution">
    <text evidence="1">The sequence shown here is derived from an EMBL/GenBank/DDBJ whole genome shotgun (WGS) entry which is preliminary data.</text>
</comment>
<proteinExistence type="predicted"/>
<evidence type="ECO:0000313" key="2">
    <source>
        <dbReference type="Proteomes" id="UP001157418"/>
    </source>
</evidence>
<accession>A0AAU9PB67</accession>
<dbReference type="EMBL" id="CAKMRJ010005523">
    <property type="protein sequence ID" value="CAH1447421.1"/>
    <property type="molecule type" value="Genomic_DNA"/>
</dbReference>
<gene>
    <name evidence="1" type="ORF">LVIROSA_LOCUS33033</name>
</gene>
<evidence type="ECO:0000313" key="1">
    <source>
        <dbReference type="EMBL" id="CAH1447421.1"/>
    </source>
</evidence>
<organism evidence="1 2">
    <name type="scientific">Lactuca virosa</name>
    <dbReference type="NCBI Taxonomy" id="75947"/>
    <lineage>
        <taxon>Eukaryota</taxon>
        <taxon>Viridiplantae</taxon>
        <taxon>Streptophyta</taxon>
        <taxon>Embryophyta</taxon>
        <taxon>Tracheophyta</taxon>
        <taxon>Spermatophyta</taxon>
        <taxon>Magnoliopsida</taxon>
        <taxon>eudicotyledons</taxon>
        <taxon>Gunneridae</taxon>
        <taxon>Pentapetalae</taxon>
        <taxon>asterids</taxon>
        <taxon>campanulids</taxon>
        <taxon>Asterales</taxon>
        <taxon>Asteraceae</taxon>
        <taxon>Cichorioideae</taxon>
        <taxon>Cichorieae</taxon>
        <taxon>Lactucinae</taxon>
        <taxon>Lactuca</taxon>
    </lineage>
</organism>
<protein>
    <submittedName>
        <fullName evidence="1">Uncharacterized protein</fullName>
    </submittedName>
</protein>
<dbReference type="Proteomes" id="UP001157418">
    <property type="component" value="Unassembled WGS sequence"/>
</dbReference>
<sequence length="224" mass="25635">MKIMKKKVAGEEQTRDFKSKCLLASHRIVLPNNPFLHRFWCVCVLESFIRQTCKSILEYVFVCVYVSVKEKRGQSSLATVSASREALGLGGKYRQAKSVSAKDLENTNRQTYQSSRQPKYVEIEEPLIDWLKLLHVFAILSNNPNSDLCYFKCLRLYGGLLISEWGFGDLLYVPHHIQMVIVATGLRAIMYELKGSSGYEIYSVVDKSIIEESRYCSQMNSYCA</sequence>
<reference evidence="1 2" key="1">
    <citation type="submission" date="2022-01" db="EMBL/GenBank/DDBJ databases">
        <authorList>
            <person name="Xiong W."/>
            <person name="Schranz E."/>
        </authorList>
    </citation>
    <scope>NUCLEOTIDE SEQUENCE [LARGE SCALE GENOMIC DNA]</scope>
</reference>
<name>A0AAU9PB67_9ASTR</name>